<dbReference type="RefSeq" id="WP_214159553.1">
    <property type="nucleotide sequence ID" value="NZ_JAHBAY010000015.1"/>
</dbReference>
<feature type="chain" id="PRO_5045248448" evidence="1">
    <location>
        <begin position="27"/>
        <end position="295"/>
    </location>
</feature>
<evidence type="ECO:0000313" key="2">
    <source>
        <dbReference type="EMBL" id="MBT0773011.1"/>
    </source>
</evidence>
<keyword evidence="1" id="KW-0732">Signal</keyword>
<protein>
    <submittedName>
        <fullName evidence="2">Uncharacterized protein</fullName>
    </submittedName>
</protein>
<sequence length="295" mass="30785">MRTRPFIIALGAATVAAIGLAAPAGAATTSSTPKPLDKIAKAVNQAAADGDDCSITGFGPQKVVLGIKPKSVRFSVSTDCDDADHQVRWAVTGELYPTSHVGWFGACTYTYTGPASLTCPDGTTTLNVIGTGQFKGNDMAGVQNAYVYAFDDANGNNRDDDTSYECDDDGNCTKKSSGRDNATKSLELLRRTGWGTSFAASHTEVTQGGQVTLTGRLTAADWDTGTNQPLATAVKLQFRATGASTFHTVRTVQGEGDSVSTTVSAKRSGSFRFVYQGDAEHARSASGAVGVTVTR</sequence>
<feature type="signal peptide" evidence="1">
    <location>
        <begin position="1"/>
        <end position="26"/>
    </location>
</feature>
<dbReference type="Proteomes" id="UP001197247">
    <property type="component" value="Unassembled WGS sequence"/>
</dbReference>
<organism evidence="2 3">
    <name type="scientific">Kineosporia corallincola</name>
    <dbReference type="NCBI Taxonomy" id="2835133"/>
    <lineage>
        <taxon>Bacteria</taxon>
        <taxon>Bacillati</taxon>
        <taxon>Actinomycetota</taxon>
        <taxon>Actinomycetes</taxon>
        <taxon>Kineosporiales</taxon>
        <taxon>Kineosporiaceae</taxon>
        <taxon>Kineosporia</taxon>
    </lineage>
</organism>
<evidence type="ECO:0000313" key="3">
    <source>
        <dbReference type="Proteomes" id="UP001197247"/>
    </source>
</evidence>
<comment type="caution">
    <text evidence="2">The sequence shown here is derived from an EMBL/GenBank/DDBJ whole genome shotgun (WGS) entry which is preliminary data.</text>
</comment>
<name>A0ABS5TPI8_9ACTN</name>
<evidence type="ECO:0000256" key="1">
    <source>
        <dbReference type="SAM" id="SignalP"/>
    </source>
</evidence>
<dbReference type="EMBL" id="JAHBAY010000015">
    <property type="protein sequence ID" value="MBT0773011.1"/>
    <property type="molecule type" value="Genomic_DNA"/>
</dbReference>
<accession>A0ABS5TPI8</accession>
<keyword evidence="3" id="KW-1185">Reference proteome</keyword>
<proteinExistence type="predicted"/>
<reference evidence="2 3" key="1">
    <citation type="submission" date="2021-05" db="EMBL/GenBank/DDBJ databases">
        <title>Kineosporia and Streptomyces sp. nov. two new marine actinobacteria isolated from Coral.</title>
        <authorList>
            <person name="Buangrab K."/>
            <person name="Sutthacheep M."/>
            <person name="Yeemin T."/>
            <person name="Harunari E."/>
            <person name="Igarashi Y."/>
            <person name="Kanchanasin P."/>
            <person name="Tanasupawat S."/>
            <person name="Phongsopitanun W."/>
        </authorList>
    </citation>
    <scope>NUCLEOTIDE SEQUENCE [LARGE SCALE GENOMIC DNA]</scope>
    <source>
        <strain evidence="2 3">J2-2</strain>
    </source>
</reference>
<gene>
    <name evidence="2" type="ORF">KIH74_28975</name>
</gene>